<evidence type="ECO:0000313" key="1">
    <source>
        <dbReference type="EMBL" id="MVO15900.1"/>
    </source>
</evidence>
<dbReference type="RefSeq" id="WP_157022151.1">
    <property type="nucleotide sequence ID" value="NZ_WQLV01000004.1"/>
</dbReference>
<dbReference type="Proteomes" id="UP000478892">
    <property type="component" value="Unassembled WGS sequence"/>
</dbReference>
<name>A0A6L6WEM1_9RHOB</name>
<gene>
    <name evidence="1" type="ORF">GO984_08765</name>
</gene>
<dbReference type="EMBL" id="WQLV01000004">
    <property type="protein sequence ID" value="MVO15900.1"/>
    <property type="molecule type" value="Genomic_DNA"/>
</dbReference>
<dbReference type="AlphaFoldDB" id="A0A6L6WEM1"/>
<protein>
    <recommendedName>
        <fullName evidence="3">Type IV pilus biogenesis protein PilP</fullName>
    </recommendedName>
</protein>
<dbReference type="Gene3D" id="2.30.30.830">
    <property type="match status" value="1"/>
</dbReference>
<evidence type="ECO:0008006" key="3">
    <source>
        <dbReference type="Google" id="ProtNLM"/>
    </source>
</evidence>
<proteinExistence type="predicted"/>
<accession>A0A6L6WEM1</accession>
<sequence>MTNAKVADLATQSETLDQTSLTLMGLFGPAQDLSALMRLPSGRVRRVKRGTRLSSGRVVGIDTHGVLLEKNGKTRRLAMPGS</sequence>
<organism evidence="1 2">
    <name type="scientific">Parasedimentitalea huanghaiensis</name>
    <dbReference type="NCBI Taxonomy" id="2682100"/>
    <lineage>
        <taxon>Bacteria</taxon>
        <taxon>Pseudomonadati</taxon>
        <taxon>Pseudomonadota</taxon>
        <taxon>Alphaproteobacteria</taxon>
        <taxon>Rhodobacterales</taxon>
        <taxon>Paracoccaceae</taxon>
        <taxon>Parasedimentitalea</taxon>
    </lineage>
</organism>
<keyword evidence="2" id="KW-1185">Reference proteome</keyword>
<comment type="caution">
    <text evidence="1">The sequence shown here is derived from an EMBL/GenBank/DDBJ whole genome shotgun (WGS) entry which is preliminary data.</text>
</comment>
<reference evidence="1 2" key="1">
    <citation type="submission" date="2019-12" db="EMBL/GenBank/DDBJ databases">
        <authorList>
            <person name="Zhang Y.-J."/>
        </authorList>
    </citation>
    <scope>NUCLEOTIDE SEQUENCE [LARGE SCALE GENOMIC DNA]</scope>
    <source>
        <strain evidence="1 2">CY05</strain>
    </source>
</reference>
<evidence type="ECO:0000313" key="2">
    <source>
        <dbReference type="Proteomes" id="UP000478892"/>
    </source>
</evidence>